<dbReference type="PROSITE" id="PS51186">
    <property type="entry name" value="GNAT"/>
    <property type="match status" value="1"/>
</dbReference>
<dbReference type="RefSeq" id="WP_051693892.1">
    <property type="nucleotide sequence ID" value="NZ_CP054599.1"/>
</dbReference>
<proteinExistence type="predicted"/>
<evidence type="ECO:0000259" key="1">
    <source>
        <dbReference type="PROSITE" id="PS51186"/>
    </source>
</evidence>
<dbReference type="InterPro" id="IPR016181">
    <property type="entry name" value="Acyl_CoA_acyltransferase"/>
</dbReference>
<keyword evidence="3" id="KW-1185">Reference proteome</keyword>
<evidence type="ECO:0000313" key="3">
    <source>
        <dbReference type="Proteomes" id="UP000027746"/>
    </source>
</evidence>
<dbReference type="GO" id="GO:0016747">
    <property type="term" value="F:acyltransferase activity, transferring groups other than amino-acyl groups"/>
    <property type="evidence" value="ECO:0007669"/>
    <property type="project" value="InterPro"/>
</dbReference>
<dbReference type="Proteomes" id="UP000027746">
    <property type="component" value="Unassembled WGS sequence"/>
</dbReference>
<protein>
    <recommendedName>
        <fullName evidence="1">N-acetyltransferase domain-containing protein</fullName>
    </recommendedName>
</protein>
<accession>A0A073J8J9</accession>
<dbReference type="AlphaFoldDB" id="A0A073J8J9"/>
<sequence>MITFLPLTPDDLPRVAHIAVHPDQVTFSGTIQQAFDSPTPDMDAYAIQHGGDLVGFFKIDRAYSQIHSFAPPTALGLRTVMVDASRQGMGIGRSLCQMLPAYLAQHYPSACSLWLTVNLRNPGAVRAYVKGGFVDTGEHWLGGDAGPQHIMKMPLRVTSTANPLTHAG</sequence>
<dbReference type="SUPFAM" id="SSF55729">
    <property type="entry name" value="Acyl-CoA N-acyltransferases (Nat)"/>
    <property type="match status" value="1"/>
</dbReference>
<name>A0A073J8J9_9RHOB</name>
<dbReference type="OrthoDB" id="8304386at2"/>
<gene>
    <name evidence="2" type="ORF">SUH3_03825</name>
</gene>
<organism evidence="2 3">
    <name type="scientific">Pseudosulfitobacter pseudonitzschiae</name>
    <dbReference type="NCBI Taxonomy" id="1402135"/>
    <lineage>
        <taxon>Bacteria</taxon>
        <taxon>Pseudomonadati</taxon>
        <taxon>Pseudomonadota</taxon>
        <taxon>Alphaproteobacteria</taxon>
        <taxon>Rhodobacterales</taxon>
        <taxon>Roseobacteraceae</taxon>
        <taxon>Pseudosulfitobacter</taxon>
    </lineage>
</organism>
<dbReference type="Gene3D" id="3.40.630.30">
    <property type="match status" value="1"/>
</dbReference>
<dbReference type="GeneID" id="68870687"/>
<dbReference type="CDD" id="cd04301">
    <property type="entry name" value="NAT_SF"/>
    <property type="match status" value="1"/>
</dbReference>
<dbReference type="EMBL" id="JAMD01000001">
    <property type="protein sequence ID" value="KEJ98135.1"/>
    <property type="molecule type" value="Genomic_DNA"/>
</dbReference>
<reference evidence="2 3" key="1">
    <citation type="submission" date="2014-01" db="EMBL/GenBank/DDBJ databases">
        <title>Sulfitobacter sp. H3 (MCCC 1A00686) Genome Sequencing.</title>
        <authorList>
            <person name="Lai Q."/>
            <person name="Hong Z."/>
        </authorList>
    </citation>
    <scope>NUCLEOTIDE SEQUENCE [LARGE SCALE GENOMIC DNA]</scope>
    <source>
        <strain evidence="2 3">H3</strain>
    </source>
</reference>
<dbReference type="Pfam" id="PF00583">
    <property type="entry name" value="Acetyltransf_1"/>
    <property type="match status" value="1"/>
</dbReference>
<dbReference type="InterPro" id="IPR000182">
    <property type="entry name" value="GNAT_dom"/>
</dbReference>
<evidence type="ECO:0000313" key="2">
    <source>
        <dbReference type="EMBL" id="KEJ98135.1"/>
    </source>
</evidence>
<comment type="caution">
    <text evidence="2">The sequence shown here is derived from an EMBL/GenBank/DDBJ whole genome shotgun (WGS) entry which is preliminary data.</text>
</comment>
<feature type="domain" description="N-acetyltransferase" evidence="1">
    <location>
        <begin position="2"/>
        <end position="156"/>
    </location>
</feature>